<dbReference type="SUPFAM" id="SSF55961">
    <property type="entry name" value="Bet v1-like"/>
    <property type="match status" value="1"/>
</dbReference>
<dbReference type="Gene3D" id="3.30.530.20">
    <property type="match status" value="1"/>
</dbReference>
<dbReference type="InterPro" id="IPR023393">
    <property type="entry name" value="START-like_dom_sf"/>
</dbReference>
<gene>
    <name evidence="1" type="ORF">GCM10023205_31030</name>
</gene>
<name>A0ABP9H9C0_9ACTN</name>
<keyword evidence="2" id="KW-1185">Reference proteome</keyword>
<dbReference type="Proteomes" id="UP001500466">
    <property type="component" value="Unassembled WGS sequence"/>
</dbReference>
<dbReference type="EMBL" id="BAABHS010000010">
    <property type="protein sequence ID" value="GAA4964696.1"/>
    <property type="molecule type" value="Genomic_DNA"/>
</dbReference>
<accession>A0ABP9H9C0</accession>
<reference evidence="2" key="1">
    <citation type="journal article" date="2019" name="Int. J. Syst. Evol. Microbiol.">
        <title>The Global Catalogue of Microorganisms (GCM) 10K type strain sequencing project: providing services to taxonomists for standard genome sequencing and annotation.</title>
        <authorList>
            <consortium name="The Broad Institute Genomics Platform"/>
            <consortium name="The Broad Institute Genome Sequencing Center for Infectious Disease"/>
            <person name="Wu L."/>
            <person name="Ma J."/>
        </authorList>
    </citation>
    <scope>NUCLEOTIDE SEQUENCE [LARGE SCALE GENOMIC DNA]</scope>
    <source>
        <strain evidence="2">JCM 17986</strain>
    </source>
</reference>
<evidence type="ECO:0000313" key="2">
    <source>
        <dbReference type="Proteomes" id="UP001500466"/>
    </source>
</evidence>
<organism evidence="1 2">
    <name type="scientific">Yinghuangia aomiensis</name>
    <dbReference type="NCBI Taxonomy" id="676205"/>
    <lineage>
        <taxon>Bacteria</taxon>
        <taxon>Bacillati</taxon>
        <taxon>Actinomycetota</taxon>
        <taxon>Actinomycetes</taxon>
        <taxon>Kitasatosporales</taxon>
        <taxon>Streptomycetaceae</taxon>
        <taxon>Yinghuangia</taxon>
    </lineage>
</organism>
<dbReference type="RefSeq" id="WP_345676052.1">
    <property type="nucleotide sequence ID" value="NZ_BAABHS010000010.1"/>
</dbReference>
<proteinExistence type="predicted"/>
<protein>
    <recommendedName>
        <fullName evidence="3">Polyketide cyclase / dehydrase and lipid transport</fullName>
    </recommendedName>
</protein>
<sequence length="148" mass="16627">MSAIKESIDIARSPEDVFAYLADWSHLPEWQESAVAVRPVGTEPTAVGSRIVVTRRMGHREMPMTMEYTELDPPRSWRVDGIDGPVRGHVRGTVEPIGDGTRSRVTMALDFEGHGLGKVMLPLVVRPHVKKELPRNEQKLKDVLEHEV</sequence>
<evidence type="ECO:0000313" key="1">
    <source>
        <dbReference type="EMBL" id="GAA4964696.1"/>
    </source>
</evidence>
<evidence type="ECO:0008006" key="3">
    <source>
        <dbReference type="Google" id="ProtNLM"/>
    </source>
</evidence>
<dbReference type="Pfam" id="PF10604">
    <property type="entry name" value="Polyketide_cyc2"/>
    <property type="match status" value="1"/>
</dbReference>
<dbReference type="InterPro" id="IPR019587">
    <property type="entry name" value="Polyketide_cyclase/dehydratase"/>
</dbReference>
<comment type="caution">
    <text evidence="1">The sequence shown here is derived from an EMBL/GenBank/DDBJ whole genome shotgun (WGS) entry which is preliminary data.</text>
</comment>